<accession>A0AAU7GAN7</accession>
<dbReference type="RefSeq" id="WP_348788470.1">
    <property type="nucleotide sequence ID" value="NZ_CP157390.1"/>
</dbReference>
<name>A0AAU7GAN7_9MICO</name>
<proteinExistence type="predicted"/>
<dbReference type="AlphaFoldDB" id="A0AAU7GAN7"/>
<dbReference type="EMBL" id="CP157390">
    <property type="protein sequence ID" value="XBM48520.1"/>
    <property type="molecule type" value="Genomic_DNA"/>
</dbReference>
<gene>
    <name evidence="1" type="ORF">AAME72_01365</name>
</gene>
<reference evidence="1" key="1">
    <citation type="submission" date="2024-05" db="EMBL/GenBank/DDBJ databases">
        <title>The Natural Products Discovery Center: Release of the First 8490 Sequenced Strains for Exploring Actinobacteria Biosynthetic Diversity.</title>
        <authorList>
            <person name="Kalkreuter E."/>
            <person name="Kautsar S.A."/>
            <person name="Yang D."/>
            <person name="Bader C.D."/>
            <person name="Teijaro C.N."/>
            <person name="Fluegel L."/>
            <person name="Davis C.M."/>
            <person name="Simpson J.R."/>
            <person name="Lauterbach L."/>
            <person name="Steele A.D."/>
            <person name="Gui C."/>
            <person name="Meng S."/>
            <person name="Li G."/>
            <person name="Viehrig K."/>
            <person name="Ye F."/>
            <person name="Su P."/>
            <person name="Kiefer A.F."/>
            <person name="Nichols A."/>
            <person name="Cepeda A.J."/>
            <person name="Yan W."/>
            <person name="Fan B."/>
            <person name="Jiang Y."/>
            <person name="Adhikari A."/>
            <person name="Zheng C.-J."/>
            <person name="Schuster L."/>
            <person name="Cowan T.M."/>
            <person name="Smanski M.J."/>
            <person name="Chevrette M.G."/>
            <person name="de Carvalho L.P.S."/>
            <person name="Shen B."/>
        </authorList>
    </citation>
    <scope>NUCLEOTIDE SEQUENCE</scope>
    <source>
        <strain evidence="1">NPDC080035</strain>
    </source>
</reference>
<evidence type="ECO:0000313" key="1">
    <source>
        <dbReference type="EMBL" id="XBM48520.1"/>
    </source>
</evidence>
<organism evidence="1">
    <name type="scientific">Leifsonia sp. NPDC080035</name>
    <dbReference type="NCBI Taxonomy" id="3143936"/>
    <lineage>
        <taxon>Bacteria</taxon>
        <taxon>Bacillati</taxon>
        <taxon>Actinomycetota</taxon>
        <taxon>Actinomycetes</taxon>
        <taxon>Micrococcales</taxon>
        <taxon>Microbacteriaceae</taxon>
        <taxon>Leifsonia</taxon>
    </lineage>
</organism>
<sequence length="73" mass="8379">MKASFDNREARGTAEYQEAMEDLFRDVQPNAGVEQQLQRLRSLTTPFSIAELAEYGEEFSPEALLAFYKEAWS</sequence>
<protein>
    <submittedName>
        <fullName evidence="1">Uncharacterized protein</fullName>
    </submittedName>
</protein>